<keyword evidence="2" id="KW-1185">Reference proteome</keyword>
<reference evidence="2" key="1">
    <citation type="journal article" date="2013" name="Science">
        <title>The Amborella genome and the evolution of flowering plants.</title>
        <authorList>
            <consortium name="Amborella Genome Project"/>
        </authorList>
    </citation>
    <scope>NUCLEOTIDE SEQUENCE [LARGE SCALE GENOMIC DNA]</scope>
</reference>
<protein>
    <submittedName>
        <fullName evidence="1">Uncharacterized protein</fullName>
    </submittedName>
</protein>
<gene>
    <name evidence="1" type="ORF">AMTR_s00074p00186100</name>
</gene>
<evidence type="ECO:0000313" key="2">
    <source>
        <dbReference type="Proteomes" id="UP000017836"/>
    </source>
</evidence>
<proteinExistence type="predicted"/>
<dbReference type="HOGENOM" id="CLU_689550_0_0_1"/>
<organism evidence="1 2">
    <name type="scientific">Amborella trichopoda</name>
    <dbReference type="NCBI Taxonomy" id="13333"/>
    <lineage>
        <taxon>Eukaryota</taxon>
        <taxon>Viridiplantae</taxon>
        <taxon>Streptophyta</taxon>
        <taxon>Embryophyta</taxon>
        <taxon>Tracheophyta</taxon>
        <taxon>Spermatophyta</taxon>
        <taxon>Magnoliopsida</taxon>
        <taxon>Amborellales</taxon>
        <taxon>Amborellaceae</taxon>
        <taxon>Amborella</taxon>
    </lineage>
</organism>
<dbReference type="AlphaFoldDB" id="W1NN14"/>
<dbReference type="EMBL" id="KI396637">
    <property type="protein sequence ID" value="ERM96991.1"/>
    <property type="molecule type" value="Genomic_DNA"/>
</dbReference>
<accession>W1NN14</accession>
<sequence>MVRLLVGQESFPVKISTESKDALQAKPVFAAAGIASDAIDDWQKLSHQQLKFLVMGSSFTINPRRRRCRNYRRCYRKFQNSNSAKIWVPVGHFTKVLGIMASKVTTIGIPTTSPACCGLTGVGVCAASPAKHDLTVLMASDEDLLLFGAPPKVLDYVEACLLLTLCCSLGKQSKLFPFQHHVKEAVALDNYTRLCAVRKGCSSKRHVFDPLMVVLDEDVGGLNVEDGDFFPEHGELSDLLMEEDEVLPKQMVHDDNEGTIFDEGGVDEFGQALVAVDASTPVNCLLKLPPLGVVHECQISSIVSDSGMDFFIPTRIVFRELLKNKKVEVNGKGKKTEVSGKLKMDMATEGQVNVALVKQTLRMEGVNLRQKAKLRWNEPSPRLGFTLVALHVRTQLLEEW</sequence>
<evidence type="ECO:0000313" key="1">
    <source>
        <dbReference type="EMBL" id="ERM96991.1"/>
    </source>
</evidence>
<dbReference type="Proteomes" id="UP000017836">
    <property type="component" value="Unassembled WGS sequence"/>
</dbReference>
<name>W1NN14_AMBTC</name>
<dbReference type="Gramene" id="ERM96991">
    <property type="protein sequence ID" value="ERM96991"/>
    <property type="gene ID" value="AMTR_s00074p00186100"/>
</dbReference>